<keyword evidence="2" id="KW-1185">Reference proteome</keyword>
<name>A0AAD6W6F2_9ROSI</name>
<protein>
    <submittedName>
        <fullName evidence="1">Uncharacterized protein</fullName>
    </submittedName>
</protein>
<sequence>MTVCIFELLLRFPLLQKRSAYFFYFLPSMIHNFLMGGVQSPCFCELWPTKMDLPIQGGVQFHSTPRRSWLVHCLSLILDWSSIEEHLPHHPRSIKMCSSMLIVV</sequence>
<gene>
    <name evidence="1" type="ORF">NC653_010437</name>
</gene>
<evidence type="ECO:0000313" key="2">
    <source>
        <dbReference type="Proteomes" id="UP001164929"/>
    </source>
</evidence>
<accession>A0AAD6W6F2</accession>
<evidence type="ECO:0000313" key="1">
    <source>
        <dbReference type="EMBL" id="KAJ6999694.1"/>
    </source>
</evidence>
<proteinExistence type="predicted"/>
<dbReference type="AlphaFoldDB" id="A0AAD6W6F2"/>
<comment type="caution">
    <text evidence="1">The sequence shown here is derived from an EMBL/GenBank/DDBJ whole genome shotgun (WGS) entry which is preliminary data.</text>
</comment>
<organism evidence="1 2">
    <name type="scientific">Populus alba x Populus x berolinensis</name>
    <dbReference type="NCBI Taxonomy" id="444605"/>
    <lineage>
        <taxon>Eukaryota</taxon>
        <taxon>Viridiplantae</taxon>
        <taxon>Streptophyta</taxon>
        <taxon>Embryophyta</taxon>
        <taxon>Tracheophyta</taxon>
        <taxon>Spermatophyta</taxon>
        <taxon>Magnoliopsida</taxon>
        <taxon>eudicotyledons</taxon>
        <taxon>Gunneridae</taxon>
        <taxon>Pentapetalae</taxon>
        <taxon>rosids</taxon>
        <taxon>fabids</taxon>
        <taxon>Malpighiales</taxon>
        <taxon>Salicaceae</taxon>
        <taxon>Saliceae</taxon>
        <taxon>Populus</taxon>
    </lineage>
</organism>
<reference evidence="1 2" key="1">
    <citation type="journal article" date="2023" name="Mol. Ecol. Resour.">
        <title>Chromosome-level genome assembly of a triploid poplar Populus alba 'Berolinensis'.</title>
        <authorList>
            <person name="Chen S."/>
            <person name="Yu Y."/>
            <person name="Wang X."/>
            <person name="Wang S."/>
            <person name="Zhang T."/>
            <person name="Zhou Y."/>
            <person name="He R."/>
            <person name="Meng N."/>
            <person name="Wang Y."/>
            <person name="Liu W."/>
            <person name="Liu Z."/>
            <person name="Liu J."/>
            <person name="Guo Q."/>
            <person name="Huang H."/>
            <person name="Sederoff R.R."/>
            <person name="Wang G."/>
            <person name="Qu G."/>
            <person name="Chen S."/>
        </authorList>
    </citation>
    <scope>NUCLEOTIDE SEQUENCE [LARGE SCALE GENOMIC DNA]</scope>
    <source>
        <strain evidence="1">SC-2020</strain>
    </source>
</reference>
<dbReference type="Proteomes" id="UP001164929">
    <property type="component" value="Chromosome 4"/>
</dbReference>
<dbReference type="EMBL" id="JAQIZT010000004">
    <property type="protein sequence ID" value="KAJ6999694.1"/>
    <property type="molecule type" value="Genomic_DNA"/>
</dbReference>